<dbReference type="GeneID" id="110087446"/>
<feature type="region of interest" description="Disordered" evidence="1">
    <location>
        <begin position="119"/>
        <end position="275"/>
    </location>
</feature>
<dbReference type="KEGG" id="pvt:110087446"/>
<protein>
    <submittedName>
        <fullName evidence="3">Uncharacterized protein</fullName>
    </submittedName>
</protein>
<feature type="compositionally biased region" description="Basic and acidic residues" evidence="1">
    <location>
        <begin position="254"/>
        <end position="268"/>
    </location>
</feature>
<feature type="compositionally biased region" description="Basic and acidic residues" evidence="1">
    <location>
        <begin position="21"/>
        <end position="37"/>
    </location>
</feature>
<feature type="compositionally biased region" description="Low complexity" evidence="1">
    <location>
        <begin position="230"/>
        <end position="243"/>
    </location>
</feature>
<feature type="compositionally biased region" description="Low complexity" evidence="1">
    <location>
        <begin position="81"/>
        <end position="94"/>
    </location>
</feature>
<evidence type="ECO:0000313" key="2">
    <source>
        <dbReference type="Proteomes" id="UP001652642"/>
    </source>
</evidence>
<evidence type="ECO:0000256" key="1">
    <source>
        <dbReference type="SAM" id="MobiDB-lite"/>
    </source>
</evidence>
<gene>
    <name evidence="3" type="primary">LOC110087446</name>
</gene>
<dbReference type="OrthoDB" id="1055097at2759"/>
<dbReference type="RefSeq" id="XP_020664802.2">
    <property type="nucleotide sequence ID" value="XM_020809143.2"/>
</dbReference>
<accession>A0A6J0UVR6</accession>
<feature type="compositionally biased region" description="Basic residues" evidence="1">
    <location>
        <begin position="65"/>
        <end position="78"/>
    </location>
</feature>
<feature type="region of interest" description="Disordered" evidence="1">
    <location>
        <begin position="1"/>
        <end position="105"/>
    </location>
</feature>
<dbReference type="Proteomes" id="UP001652642">
    <property type="component" value="Chromosome Z"/>
</dbReference>
<dbReference type="GO" id="GO:0005886">
    <property type="term" value="C:plasma membrane"/>
    <property type="evidence" value="ECO:0007669"/>
    <property type="project" value="TreeGrafter"/>
</dbReference>
<sequence>MSYQRHSRSSQTSLMSPRLIKASDVRQRQEGVVDRRHPNQRTRNGQSSSNTDICPNACPISASKVNRKQRRKPSHVHRPFSTLTSSSSSVSSQTEENNLSYQEEPYIEKRAIAPLYGRKEESGPSVDDTCPVGKTHLKSWKARRPPEESDVVLERDSSTTEDAGTRARGGCSKSDPHSVPQKVSSQRIATPKKTRRFLDGVAPQSFRGTPQLTDHDPALALPSPDRNAEPLLRGEPSPSRRSPSLPPRFAVPHPEQRDVDRESTEEHLSSLALPLGSPATEKTVRMLLIFKKQHGGKDSVEAQGMKMVLDPSRVGTHNPQGRNIRRLGEEQTCVEGSLEMSSFGVVGQGFVDDNKDTVSLHSSAMISDSCCDSSGGLHFKMDANMSVLERTHSQAPCSDGQRDVYEEIDTTVTSHCTLVQKMCQIDFPLAAEEEKASK</sequence>
<proteinExistence type="predicted"/>
<feature type="compositionally biased region" description="Basic and acidic residues" evidence="1">
    <location>
        <begin position="144"/>
        <end position="158"/>
    </location>
</feature>
<reference evidence="3" key="1">
    <citation type="submission" date="2025-08" db="UniProtKB">
        <authorList>
            <consortium name="RefSeq"/>
        </authorList>
    </citation>
    <scope>IDENTIFICATION</scope>
</reference>
<name>A0A6J0UVR6_9SAUR</name>
<feature type="compositionally biased region" description="Polar residues" evidence="1">
    <location>
        <begin position="41"/>
        <end position="53"/>
    </location>
</feature>
<dbReference type="AlphaFoldDB" id="A0A6J0UVR6"/>
<evidence type="ECO:0000313" key="3">
    <source>
        <dbReference type="RefSeq" id="XP_020664802.2"/>
    </source>
</evidence>
<dbReference type="InParanoid" id="A0A6J0UVR6"/>
<keyword evidence="2" id="KW-1185">Reference proteome</keyword>
<organism evidence="2 3">
    <name type="scientific">Pogona vitticeps</name>
    <name type="common">central bearded dragon</name>
    <dbReference type="NCBI Taxonomy" id="103695"/>
    <lineage>
        <taxon>Eukaryota</taxon>
        <taxon>Metazoa</taxon>
        <taxon>Chordata</taxon>
        <taxon>Craniata</taxon>
        <taxon>Vertebrata</taxon>
        <taxon>Euteleostomi</taxon>
        <taxon>Lepidosauria</taxon>
        <taxon>Squamata</taxon>
        <taxon>Bifurcata</taxon>
        <taxon>Unidentata</taxon>
        <taxon>Episquamata</taxon>
        <taxon>Toxicofera</taxon>
        <taxon>Iguania</taxon>
        <taxon>Acrodonta</taxon>
        <taxon>Agamidae</taxon>
        <taxon>Amphibolurinae</taxon>
        <taxon>Pogona</taxon>
    </lineage>
</organism>